<dbReference type="PIRSF" id="PIRSF006205">
    <property type="entry name" value="Dxp_reductismrs"/>
    <property type="match status" value="1"/>
</dbReference>
<feature type="binding site" evidence="9">
    <location>
        <position position="148"/>
    </location>
    <ligand>
        <name>1-deoxy-D-xylulose 5-phosphate</name>
        <dbReference type="ChEBI" id="CHEBI:57792"/>
    </ligand>
</feature>
<accession>A0A932M2M9</accession>
<evidence type="ECO:0000313" key="14">
    <source>
        <dbReference type="Proteomes" id="UP000741360"/>
    </source>
</evidence>
<dbReference type="GO" id="GO:0030145">
    <property type="term" value="F:manganese ion binding"/>
    <property type="evidence" value="ECO:0007669"/>
    <property type="project" value="TreeGrafter"/>
</dbReference>
<evidence type="ECO:0000256" key="7">
    <source>
        <dbReference type="ARBA" id="ARBA00023229"/>
    </source>
</evidence>
<gene>
    <name evidence="9" type="primary">dxr</name>
    <name evidence="13" type="ORF">HYY65_13685</name>
</gene>
<dbReference type="Gene3D" id="3.40.50.720">
    <property type="entry name" value="NAD(P)-binding Rossmann-like Domain"/>
    <property type="match status" value="1"/>
</dbReference>
<feature type="domain" description="1-deoxy-D-xylulose 5-phosphate reductoisomerase C-terminal" evidence="11">
    <location>
        <begin position="143"/>
        <end position="226"/>
    </location>
</feature>
<feature type="binding site" evidence="9">
    <location>
        <position position="149"/>
    </location>
    <ligand>
        <name>Mn(2+)</name>
        <dbReference type="ChEBI" id="CHEBI:29035"/>
    </ligand>
</feature>
<dbReference type="SUPFAM" id="SSF55347">
    <property type="entry name" value="Glyceraldehyde-3-phosphate dehydrogenase-like, C-terminal domain"/>
    <property type="match status" value="1"/>
</dbReference>
<dbReference type="AlphaFoldDB" id="A0A932M2M9"/>
<feature type="binding site" evidence="9">
    <location>
        <position position="122"/>
    </location>
    <ligand>
        <name>NADPH</name>
        <dbReference type="ChEBI" id="CHEBI:57783"/>
    </ligand>
</feature>
<dbReference type="GO" id="GO:0030604">
    <property type="term" value="F:1-deoxy-D-xylulose-5-phosphate reductoisomerase activity"/>
    <property type="evidence" value="ECO:0007669"/>
    <property type="project" value="UniProtKB-UniRule"/>
</dbReference>
<sequence length="386" mass="42252">MKRIAILGSTGSVGISTLDIVARSPDRFQVVGLTANTNVDLLESQARCFHPKIVAVRESSAAREMRRRLDGSGCEVGEGVEGLIRVATRPDVDLVVSAMVGGIGLLPTYAALQAGIDVALANKEVLVIAGELMTREARGKARIIPIDSEHSAIFQCLNGEHSGTVRRLILTASGGPFWNLQTESFETITPAEALKHPNWEMGKKITIDSATLMNKGLEVIEAHWLFGLEIEKIHVLIHPQSVVHSMVEFVDGSVMAQMGIPDMRIPISYALSYPDRLPNDLPPLDLVQIGRLEFYSPDTEKFPCLAQAFEALRQGGTMPAVLNGANEVAVEAFLQERIGFTDIPRLVEGTMAQHRIIRSPSLNDLLEADAWVRREGARWVKRLAHC</sequence>
<dbReference type="GO" id="GO:0051484">
    <property type="term" value="P:isopentenyl diphosphate biosynthetic process, methylerythritol 4-phosphate pathway involved in terpenoid biosynthetic process"/>
    <property type="evidence" value="ECO:0007669"/>
    <property type="project" value="UniProtKB-ARBA"/>
</dbReference>
<comment type="caution">
    <text evidence="9">Lacks conserved residue(s) required for the propagation of feature annotation.</text>
</comment>
<evidence type="ECO:0000256" key="1">
    <source>
        <dbReference type="ARBA" id="ARBA00005094"/>
    </source>
</evidence>
<dbReference type="Pfam" id="PF08436">
    <property type="entry name" value="DXP_redisom_C"/>
    <property type="match status" value="1"/>
</dbReference>
<feature type="binding site" evidence="9">
    <location>
        <position position="12"/>
    </location>
    <ligand>
        <name>NADPH</name>
        <dbReference type="ChEBI" id="CHEBI:57783"/>
    </ligand>
</feature>
<dbReference type="InterPro" id="IPR026877">
    <property type="entry name" value="DXPR_C"/>
</dbReference>
<evidence type="ECO:0000256" key="9">
    <source>
        <dbReference type="HAMAP-Rule" id="MF_00183"/>
    </source>
</evidence>
<feature type="binding site" evidence="9">
    <location>
        <position position="124"/>
    </location>
    <ligand>
        <name>NADPH</name>
        <dbReference type="ChEBI" id="CHEBI:57783"/>
    </ligand>
</feature>
<dbReference type="PANTHER" id="PTHR30525:SF0">
    <property type="entry name" value="1-DEOXY-D-XYLULOSE 5-PHOSPHATE REDUCTOISOMERASE, CHLOROPLASTIC"/>
    <property type="match status" value="1"/>
</dbReference>
<evidence type="ECO:0000256" key="2">
    <source>
        <dbReference type="ARBA" id="ARBA00006825"/>
    </source>
</evidence>
<feature type="binding site" evidence="9">
    <location>
        <position position="218"/>
    </location>
    <ligand>
        <name>1-deoxy-D-xylulose 5-phosphate</name>
        <dbReference type="ChEBI" id="CHEBI:57792"/>
    </ligand>
</feature>
<keyword evidence="4 9" id="KW-0521">NADP</keyword>
<dbReference type="GO" id="GO:0070402">
    <property type="term" value="F:NADPH binding"/>
    <property type="evidence" value="ECO:0007669"/>
    <property type="project" value="InterPro"/>
</dbReference>
<feature type="domain" description="1-deoxy-D-xylulose 5-phosphate reductoisomerase N-terminal" evidence="10">
    <location>
        <begin position="4"/>
        <end position="130"/>
    </location>
</feature>
<feature type="binding site" evidence="9">
    <location>
        <position position="123"/>
    </location>
    <ligand>
        <name>1-deoxy-D-xylulose 5-phosphate</name>
        <dbReference type="ChEBI" id="CHEBI:57792"/>
    </ligand>
</feature>
<comment type="caution">
    <text evidence="13">The sequence shown here is derived from an EMBL/GenBank/DDBJ whole genome shotgun (WGS) entry which is preliminary data.</text>
</comment>
<reference evidence="13" key="1">
    <citation type="submission" date="2020-07" db="EMBL/GenBank/DDBJ databases">
        <title>Huge and variable diversity of episymbiotic CPR bacteria and DPANN archaea in groundwater ecosystems.</title>
        <authorList>
            <person name="He C.Y."/>
            <person name="Keren R."/>
            <person name="Whittaker M."/>
            <person name="Farag I.F."/>
            <person name="Doudna J."/>
            <person name="Cate J.H.D."/>
            <person name="Banfield J.F."/>
        </authorList>
    </citation>
    <scope>NUCLEOTIDE SEQUENCE</scope>
    <source>
        <strain evidence="13">NC_groundwater_717_Ag_S-0.2um_59_8</strain>
    </source>
</reference>
<evidence type="ECO:0000256" key="6">
    <source>
        <dbReference type="ARBA" id="ARBA00023211"/>
    </source>
</evidence>
<comment type="function">
    <text evidence="9">Catalyzes the NADPH-dependent rearrangement and reduction of 1-deoxy-D-xylulose-5-phosphate (DXP) to 2-C-methyl-D-erythritol 4-phosphate (MEP).</text>
</comment>
<feature type="binding site" evidence="9">
    <location>
        <position position="202"/>
    </location>
    <ligand>
        <name>NADPH</name>
        <dbReference type="ChEBI" id="CHEBI:57783"/>
    </ligand>
</feature>
<comment type="catalytic activity">
    <reaction evidence="8">
        <text>2-C-methyl-D-erythritol 4-phosphate + NADP(+) = 1-deoxy-D-xylulose 5-phosphate + NADPH + H(+)</text>
        <dbReference type="Rhea" id="RHEA:13717"/>
        <dbReference type="ChEBI" id="CHEBI:15378"/>
        <dbReference type="ChEBI" id="CHEBI:57783"/>
        <dbReference type="ChEBI" id="CHEBI:57792"/>
        <dbReference type="ChEBI" id="CHEBI:58262"/>
        <dbReference type="ChEBI" id="CHEBI:58349"/>
        <dbReference type="EC" id="1.1.1.267"/>
    </reaction>
    <physiologicalReaction direction="right-to-left" evidence="8">
        <dbReference type="Rhea" id="RHEA:13719"/>
    </physiologicalReaction>
</comment>
<dbReference type="Pfam" id="PF13288">
    <property type="entry name" value="DXPR_C"/>
    <property type="match status" value="1"/>
</dbReference>
<keyword evidence="6 9" id="KW-0464">Manganese</keyword>
<feature type="binding site" evidence="9">
    <location>
        <position position="196"/>
    </location>
    <ligand>
        <name>1-deoxy-D-xylulose 5-phosphate</name>
        <dbReference type="ChEBI" id="CHEBI:57792"/>
    </ligand>
</feature>
<feature type="binding site" evidence="9">
    <location>
        <position position="13"/>
    </location>
    <ligand>
        <name>NADPH</name>
        <dbReference type="ChEBI" id="CHEBI:57783"/>
    </ligand>
</feature>
<feature type="binding site" evidence="9">
    <location>
        <position position="218"/>
    </location>
    <ligand>
        <name>Mn(2+)</name>
        <dbReference type="ChEBI" id="CHEBI:29035"/>
    </ligand>
</feature>
<evidence type="ECO:0000256" key="8">
    <source>
        <dbReference type="ARBA" id="ARBA00048543"/>
    </source>
</evidence>
<dbReference type="InterPro" id="IPR003821">
    <property type="entry name" value="DXP_reductoisomerase"/>
</dbReference>
<keyword evidence="7 9" id="KW-0414">Isoprene biosynthesis</keyword>
<evidence type="ECO:0000313" key="13">
    <source>
        <dbReference type="EMBL" id="MBI3016076.1"/>
    </source>
</evidence>
<dbReference type="SUPFAM" id="SSF69055">
    <property type="entry name" value="1-deoxy-D-xylulose-5-phosphate reductoisomerase, C-terminal domain"/>
    <property type="match status" value="1"/>
</dbReference>
<evidence type="ECO:0000256" key="5">
    <source>
        <dbReference type="ARBA" id="ARBA00023002"/>
    </source>
</evidence>
<feature type="binding site" evidence="9">
    <location>
        <position position="10"/>
    </location>
    <ligand>
        <name>NADPH</name>
        <dbReference type="ChEBI" id="CHEBI:57783"/>
    </ligand>
</feature>
<dbReference type="HAMAP" id="MF_00183">
    <property type="entry name" value="DXP_reductoisom"/>
    <property type="match status" value="1"/>
</dbReference>
<dbReference type="Gene3D" id="1.10.1740.10">
    <property type="match status" value="1"/>
</dbReference>
<evidence type="ECO:0000256" key="3">
    <source>
        <dbReference type="ARBA" id="ARBA00022723"/>
    </source>
</evidence>
<dbReference type="Proteomes" id="UP000741360">
    <property type="component" value="Unassembled WGS sequence"/>
</dbReference>
<evidence type="ECO:0000259" key="11">
    <source>
        <dbReference type="Pfam" id="PF08436"/>
    </source>
</evidence>
<feature type="binding site" evidence="9">
    <location>
        <position position="38"/>
    </location>
    <ligand>
        <name>NADPH</name>
        <dbReference type="ChEBI" id="CHEBI:57783"/>
    </ligand>
</feature>
<dbReference type="InterPro" id="IPR013644">
    <property type="entry name" value="DXP_reductoisomerase_C"/>
</dbReference>
<dbReference type="NCBIfam" id="TIGR00243">
    <property type="entry name" value="Dxr"/>
    <property type="match status" value="1"/>
</dbReference>
<dbReference type="NCBIfam" id="NF009114">
    <property type="entry name" value="PRK12464.1"/>
    <property type="match status" value="1"/>
</dbReference>
<dbReference type="FunFam" id="3.40.50.720:FF:000045">
    <property type="entry name" value="1-deoxy-D-xylulose 5-phosphate reductoisomerase"/>
    <property type="match status" value="1"/>
</dbReference>
<feature type="binding site" evidence="9">
    <location>
        <position position="173"/>
    </location>
    <ligand>
        <name>1-deoxy-D-xylulose 5-phosphate</name>
        <dbReference type="ChEBI" id="CHEBI:57792"/>
    </ligand>
</feature>
<dbReference type="PANTHER" id="PTHR30525">
    <property type="entry name" value="1-DEOXY-D-XYLULOSE 5-PHOSPHATE REDUCTOISOMERASE"/>
    <property type="match status" value="1"/>
</dbReference>
<feature type="domain" description="DXP reductoisomerase C-terminal" evidence="12">
    <location>
        <begin position="258"/>
        <end position="374"/>
    </location>
</feature>
<keyword evidence="5 9" id="KW-0560">Oxidoreductase</keyword>
<feature type="binding site" evidence="9">
    <location>
        <position position="149"/>
    </location>
    <ligand>
        <name>1-deoxy-D-xylulose 5-phosphate</name>
        <dbReference type="ChEBI" id="CHEBI:57792"/>
    </ligand>
</feature>
<feature type="binding site" evidence="9">
    <location>
        <position position="215"/>
    </location>
    <ligand>
        <name>1-deoxy-D-xylulose 5-phosphate</name>
        <dbReference type="ChEBI" id="CHEBI:57792"/>
    </ligand>
</feature>
<evidence type="ECO:0000259" key="10">
    <source>
        <dbReference type="Pfam" id="PF02670"/>
    </source>
</evidence>
<feature type="binding site" evidence="9">
    <location>
        <position position="214"/>
    </location>
    <ligand>
        <name>1-deoxy-D-xylulose 5-phosphate</name>
        <dbReference type="ChEBI" id="CHEBI:57792"/>
    </ligand>
</feature>
<evidence type="ECO:0000256" key="4">
    <source>
        <dbReference type="ARBA" id="ARBA00022857"/>
    </source>
</evidence>
<dbReference type="InterPro" id="IPR036169">
    <property type="entry name" value="DXPR_C_sf"/>
</dbReference>
<dbReference type="Pfam" id="PF02670">
    <property type="entry name" value="DXP_reductoisom"/>
    <property type="match status" value="1"/>
</dbReference>
<keyword evidence="9" id="KW-0460">Magnesium</keyword>
<comment type="similarity">
    <text evidence="2 9">Belongs to the DXR family.</text>
</comment>
<protein>
    <recommendedName>
        <fullName evidence="9">1-deoxy-D-xylulose 5-phosphate reductoisomerase</fullName>
        <shortName evidence="9">DXP reductoisomerase</shortName>
        <ecNumber evidence="9">1.1.1.267</ecNumber>
    </recommendedName>
    <alternativeName>
        <fullName evidence="9">1-deoxyxylulose-5-phosphate reductoisomerase</fullName>
    </alternativeName>
    <alternativeName>
        <fullName evidence="9">2-C-methyl-D-erythritol 4-phosphate synthase</fullName>
    </alternativeName>
</protein>
<comment type="cofactor">
    <cofactor evidence="9">
        <name>Mg(2+)</name>
        <dbReference type="ChEBI" id="CHEBI:18420"/>
    </cofactor>
    <cofactor evidence="9">
        <name>Mn(2+)</name>
        <dbReference type="ChEBI" id="CHEBI:29035"/>
    </cofactor>
</comment>
<name>A0A932M2M9_UNCTE</name>
<keyword evidence="3 9" id="KW-0479">Metal-binding</keyword>
<feature type="binding site" evidence="9">
    <location>
        <position position="147"/>
    </location>
    <ligand>
        <name>Mn(2+)</name>
        <dbReference type="ChEBI" id="CHEBI:29035"/>
    </ligand>
</feature>
<feature type="binding site" evidence="9">
    <location>
        <position position="11"/>
    </location>
    <ligand>
        <name>NADPH</name>
        <dbReference type="ChEBI" id="CHEBI:57783"/>
    </ligand>
</feature>
<dbReference type="InterPro" id="IPR013512">
    <property type="entry name" value="DXP_reductoisomerase_N"/>
</dbReference>
<dbReference type="EC" id="1.1.1.267" evidence="9"/>
<organism evidence="13 14">
    <name type="scientific">Tectimicrobiota bacterium</name>
    <dbReference type="NCBI Taxonomy" id="2528274"/>
    <lineage>
        <taxon>Bacteria</taxon>
        <taxon>Pseudomonadati</taxon>
        <taxon>Nitrospinota/Tectimicrobiota group</taxon>
        <taxon>Candidatus Tectimicrobiota</taxon>
    </lineage>
</organism>
<evidence type="ECO:0000259" key="12">
    <source>
        <dbReference type="Pfam" id="PF13288"/>
    </source>
</evidence>
<dbReference type="EMBL" id="JACPSX010000261">
    <property type="protein sequence ID" value="MBI3016076.1"/>
    <property type="molecule type" value="Genomic_DNA"/>
</dbReference>
<comment type="pathway">
    <text evidence="1 9">Isoprenoid biosynthesis; isopentenyl diphosphate biosynthesis via DXP pathway; isopentenyl diphosphate from 1-deoxy-D-xylulose 5-phosphate: step 1/6.</text>
</comment>
<dbReference type="InterPro" id="IPR036291">
    <property type="entry name" value="NAD(P)-bd_dom_sf"/>
</dbReference>
<proteinExistence type="inferred from homology"/>
<feature type="binding site" evidence="9">
    <location>
        <position position="209"/>
    </location>
    <ligand>
        <name>1-deoxy-D-xylulose 5-phosphate</name>
        <dbReference type="ChEBI" id="CHEBI:57792"/>
    </ligand>
</feature>
<dbReference type="SUPFAM" id="SSF51735">
    <property type="entry name" value="NAD(P)-binding Rossmann-fold domains"/>
    <property type="match status" value="1"/>
</dbReference>